<accession>A0A383EPS6</accession>
<organism evidence="1">
    <name type="scientific">marine metagenome</name>
    <dbReference type="NCBI Taxonomy" id="408172"/>
    <lineage>
        <taxon>unclassified sequences</taxon>
        <taxon>metagenomes</taxon>
        <taxon>ecological metagenomes</taxon>
    </lineage>
</organism>
<dbReference type="AlphaFoldDB" id="A0A383EPS6"/>
<evidence type="ECO:0000313" key="1">
    <source>
        <dbReference type="EMBL" id="SVE58453.1"/>
    </source>
</evidence>
<feature type="non-terminal residue" evidence="1">
    <location>
        <position position="1"/>
    </location>
</feature>
<proteinExistence type="predicted"/>
<reference evidence="1" key="1">
    <citation type="submission" date="2018-05" db="EMBL/GenBank/DDBJ databases">
        <authorList>
            <person name="Lanie J.A."/>
            <person name="Ng W.-L."/>
            <person name="Kazmierczak K.M."/>
            <person name="Andrzejewski T.M."/>
            <person name="Davidsen T.M."/>
            <person name="Wayne K.J."/>
            <person name="Tettelin H."/>
            <person name="Glass J.I."/>
            <person name="Rusch D."/>
            <person name="Podicherti R."/>
            <person name="Tsui H.-C.T."/>
            <person name="Winkler M.E."/>
        </authorList>
    </citation>
    <scope>NUCLEOTIDE SEQUENCE</scope>
</reference>
<gene>
    <name evidence="1" type="ORF">METZ01_LOCUS511307</name>
</gene>
<dbReference type="EMBL" id="UINC01227530">
    <property type="protein sequence ID" value="SVE58453.1"/>
    <property type="molecule type" value="Genomic_DNA"/>
</dbReference>
<name>A0A383EPS6_9ZZZZ</name>
<protein>
    <submittedName>
        <fullName evidence="1">Uncharacterized protein</fullName>
    </submittedName>
</protein>
<sequence>IVIVISFVVYFTPGYDPFEDRGPSQSETDAELSFARQQVLLEAALNMSQRFNGFLPPQITAQAIAAQFPDKDLNRDGDTDVSGLDYQAHLRVLRLNKAESLGIITSANMIKARLEQMFTNPNDKKFSTQAITIFSTNIGATTSWLEEMPVSINFRNSFVGKSLSNRWINS</sequence>